<reference evidence="2 3" key="1">
    <citation type="submission" date="2018-09" db="EMBL/GenBank/DDBJ databases">
        <title>Genomic Encyclopedia of Archaeal and Bacterial Type Strains, Phase II (KMG-II): from individual species to whole genera.</title>
        <authorList>
            <person name="Goeker M."/>
        </authorList>
    </citation>
    <scope>NUCLEOTIDE SEQUENCE [LARGE SCALE GENOMIC DNA]</scope>
    <source>
        <strain evidence="2 3">DSM 27148</strain>
    </source>
</reference>
<organism evidence="2 3">
    <name type="scientific">Mangrovibacterium diazotrophicum</name>
    <dbReference type="NCBI Taxonomy" id="1261403"/>
    <lineage>
        <taxon>Bacteria</taxon>
        <taxon>Pseudomonadati</taxon>
        <taxon>Bacteroidota</taxon>
        <taxon>Bacteroidia</taxon>
        <taxon>Marinilabiliales</taxon>
        <taxon>Prolixibacteraceae</taxon>
        <taxon>Mangrovibacterium</taxon>
    </lineage>
</organism>
<dbReference type="InterPro" id="IPR000182">
    <property type="entry name" value="GNAT_dom"/>
</dbReference>
<dbReference type="Pfam" id="PF13302">
    <property type="entry name" value="Acetyltransf_3"/>
    <property type="match status" value="1"/>
</dbReference>
<dbReference type="EMBL" id="RAPN01000001">
    <property type="protein sequence ID" value="RKD92329.1"/>
    <property type="molecule type" value="Genomic_DNA"/>
</dbReference>
<dbReference type="AlphaFoldDB" id="A0A419WA59"/>
<dbReference type="Gene3D" id="3.40.630.30">
    <property type="match status" value="1"/>
</dbReference>
<sequence>MQTLVVNDSIRLEKLRYSHAFQIFQAIDTNRKFLSPWLPFVQQTHSQDDTESFIRSILADGDTRGDDVFVIWYKSNFAGLIGLKETDYINQKTEIGYWLIEKMTGLGIATRSVKALIEFLFEAMKLNRIQIKCGVGNSKSSAVPKRLGFVFEGIERQGEKHQTEFIDLEVYSLLKKEYKRL</sequence>
<accession>A0A419WA59</accession>
<dbReference type="InterPro" id="IPR016181">
    <property type="entry name" value="Acyl_CoA_acyltransferase"/>
</dbReference>
<keyword evidence="3" id="KW-1185">Reference proteome</keyword>
<keyword evidence="2" id="KW-0808">Transferase</keyword>
<proteinExistence type="predicted"/>
<protein>
    <submittedName>
        <fullName evidence="2">Ribosomal-protein-serine acetyltransferase</fullName>
    </submittedName>
</protein>
<dbReference type="GO" id="GO:0008999">
    <property type="term" value="F:protein-N-terminal-alanine acetyltransferase activity"/>
    <property type="evidence" value="ECO:0007669"/>
    <property type="project" value="TreeGrafter"/>
</dbReference>
<evidence type="ECO:0000313" key="2">
    <source>
        <dbReference type="EMBL" id="RKD92329.1"/>
    </source>
</evidence>
<dbReference type="SUPFAM" id="SSF55729">
    <property type="entry name" value="Acyl-CoA N-acyltransferases (Nat)"/>
    <property type="match status" value="1"/>
</dbReference>
<evidence type="ECO:0000313" key="3">
    <source>
        <dbReference type="Proteomes" id="UP000283387"/>
    </source>
</evidence>
<dbReference type="OrthoDB" id="9788916at2"/>
<dbReference type="GO" id="GO:1990189">
    <property type="term" value="F:protein N-terminal-serine acetyltransferase activity"/>
    <property type="evidence" value="ECO:0007669"/>
    <property type="project" value="TreeGrafter"/>
</dbReference>
<dbReference type="PANTHER" id="PTHR43441">
    <property type="entry name" value="RIBOSOMAL-PROTEIN-SERINE ACETYLTRANSFERASE"/>
    <property type="match status" value="1"/>
</dbReference>
<comment type="caution">
    <text evidence="2">The sequence shown here is derived from an EMBL/GenBank/DDBJ whole genome shotgun (WGS) entry which is preliminary data.</text>
</comment>
<evidence type="ECO:0000259" key="1">
    <source>
        <dbReference type="PROSITE" id="PS51186"/>
    </source>
</evidence>
<gene>
    <name evidence="2" type="ORF">BC643_2700</name>
</gene>
<dbReference type="RefSeq" id="WP_120273550.1">
    <property type="nucleotide sequence ID" value="NZ_RAPN01000001.1"/>
</dbReference>
<dbReference type="PROSITE" id="PS51186">
    <property type="entry name" value="GNAT"/>
    <property type="match status" value="1"/>
</dbReference>
<dbReference type="PANTHER" id="PTHR43441:SF12">
    <property type="entry name" value="RIBOSOMAL N-ACETYLTRANSFERASE YDAF-RELATED"/>
    <property type="match status" value="1"/>
</dbReference>
<dbReference type="InterPro" id="IPR051908">
    <property type="entry name" value="Ribosomal_N-acetyltransferase"/>
</dbReference>
<dbReference type="GO" id="GO:0005737">
    <property type="term" value="C:cytoplasm"/>
    <property type="evidence" value="ECO:0007669"/>
    <property type="project" value="TreeGrafter"/>
</dbReference>
<feature type="domain" description="N-acetyltransferase" evidence="1">
    <location>
        <begin position="25"/>
        <end position="177"/>
    </location>
</feature>
<dbReference type="Proteomes" id="UP000283387">
    <property type="component" value="Unassembled WGS sequence"/>
</dbReference>
<name>A0A419WA59_9BACT</name>